<dbReference type="SMART" id="SM00387">
    <property type="entry name" value="HATPase_c"/>
    <property type="match status" value="1"/>
</dbReference>
<dbReference type="InterPro" id="IPR036890">
    <property type="entry name" value="HATPase_C_sf"/>
</dbReference>
<keyword evidence="11 12" id="KW-0472">Membrane</keyword>
<evidence type="ECO:0000256" key="12">
    <source>
        <dbReference type="SAM" id="Phobius"/>
    </source>
</evidence>
<evidence type="ECO:0000256" key="3">
    <source>
        <dbReference type="ARBA" id="ARBA00012438"/>
    </source>
</evidence>
<proteinExistence type="predicted"/>
<sequence>MMGLLLIGSVWFTNHFFRQETINQQENYLERKIELLEDQLDFSAIFTDQHLTADQERLIETYLASDDERLTLIDQTGEIFFDSTNPALAGARNDRPEVQAVFNGASFGSSLRYSETLKADLLYLAQPIRHNGTMIGVIRLSEEVSQFSQNIRTFRQYIILTLGLLFTVITGFILLLIRQKNQPLLTVLPVLKNILQQPEKERSIIQYSPEWQELYETINDLSHQMTSTYKAFTTTDEQFHALLDELMIGVFIVDTENNVVLLNPKMRELLGITSFQQQNFVEVFRDLNFVRLIQQTIADHQTLHEELTLQNGFVLDLSLRYIEPNDVNHYQVLGIAYDLTRVRQLESVQRDFVSNVSHELKTPVTSLLGFTETLLDGAKDDPETLTQFLEIMQKDAHRLQRLIQEILQLSRDGRQTFTTQKLDLPLLLAELTTAYQKVIQEKHLTIQIEGPQPLFFITQYELFYPILKNLFENALQYSRNNGTVTISYQLSETALDLSVSDEGIGIELEDQERIFERFYRVDKARSRHSGGTGLGLAIVQNYTELLGGEVSVESHLGLGSTFSIRLPIKKETSLR</sequence>
<dbReference type="Pfam" id="PF02518">
    <property type="entry name" value="HATPase_c"/>
    <property type="match status" value="1"/>
</dbReference>
<comment type="catalytic activity">
    <reaction evidence="1">
        <text>ATP + protein L-histidine = ADP + protein N-phospho-L-histidine.</text>
        <dbReference type="EC" id="2.7.13.3"/>
    </reaction>
</comment>
<keyword evidence="6" id="KW-0808">Transferase</keyword>
<dbReference type="InterPro" id="IPR036097">
    <property type="entry name" value="HisK_dim/P_sf"/>
</dbReference>
<dbReference type="InterPro" id="IPR035965">
    <property type="entry name" value="PAS-like_dom_sf"/>
</dbReference>
<dbReference type="InterPro" id="IPR004358">
    <property type="entry name" value="Sig_transdc_His_kin-like_C"/>
</dbReference>
<dbReference type="GO" id="GO:0000155">
    <property type="term" value="F:phosphorelay sensor kinase activity"/>
    <property type="evidence" value="ECO:0007669"/>
    <property type="project" value="InterPro"/>
</dbReference>
<dbReference type="STRING" id="214095.RU97_GL001110"/>
<dbReference type="SUPFAM" id="SSF55874">
    <property type="entry name" value="ATPase domain of HSP90 chaperone/DNA topoisomerase II/histidine kinase"/>
    <property type="match status" value="1"/>
</dbReference>
<evidence type="ECO:0000259" key="14">
    <source>
        <dbReference type="PROSITE" id="PS50112"/>
    </source>
</evidence>
<dbReference type="InterPro" id="IPR003594">
    <property type="entry name" value="HATPase_dom"/>
</dbReference>
<dbReference type="Gene3D" id="3.30.565.10">
    <property type="entry name" value="Histidine kinase-like ATPase, C-terminal domain"/>
    <property type="match status" value="1"/>
</dbReference>
<accession>A0A1L8RIE5</accession>
<comment type="caution">
    <text evidence="15">The sequence shown here is derived from an EMBL/GenBank/DDBJ whole genome shotgun (WGS) entry which is preliminary data.</text>
</comment>
<keyword evidence="12" id="KW-0812">Transmembrane</keyword>
<keyword evidence="9" id="KW-0067">ATP-binding</keyword>
<evidence type="ECO:0000256" key="6">
    <source>
        <dbReference type="ARBA" id="ARBA00022679"/>
    </source>
</evidence>
<dbReference type="InterPro" id="IPR003661">
    <property type="entry name" value="HisK_dim/P_dom"/>
</dbReference>
<keyword evidence="10" id="KW-0902">Two-component regulatory system</keyword>
<dbReference type="GO" id="GO:0005886">
    <property type="term" value="C:plasma membrane"/>
    <property type="evidence" value="ECO:0007669"/>
    <property type="project" value="UniProtKB-SubCell"/>
</dbReference>
<evidence type="ECO:0000256" key="9">
    <source>
        <dbReference type="ARBA" id="ARBA00022840"/>
    </source>
</evidence>
<protein>
    <recommendedName>
        <fullName evidence="3">histidine kinase</fullName>
        <ecNumber evidence="3">2.7.13.3</ecNumber>
    </recommendedName>
</protein>
<dbReference type="PANTHER" id="PTHR45453:SF1">
    <property type="entry name" value="PHOSPHATE REGULON SENSOR PROTEIN PHOR"/>
    <property type="match status" value="1"/>
</dbReference>
<dbReference type="CDD" id="cd00075">
    <property type="entry name" value="HATPase"/>
    <property type="match status" value="1"/>
</dbReference>
<evidence type="ECO:0000256" key="11">
    <source>
        <dbReference type="ARBA" id="ARBA00023136"/>
    </source>
</evidence>
<evidence type="ECO:0000256" key="2">
    <source>
        <dbReference type="ARBA" id="ARBA00004236"/>
    </source>
</evidence>
<feature type="domain" description="PAS" evidence="14">
    <location>
        <begin position="235"/>
        <end position="273"/>
    </location>
</feature>
<dbReference type="AlphaFoldDB" id="A0A1L8RIE5"/>
<dbReference type="Pfam" id="PF13188">
    <property type="entry name" value="PAS_8"/>
    <property type="match status" value="1"/>
</dbReference>
<dbReference type="SUPFAM" id="SSF55785">
    <property type="entry name" value="PYP-like sensor domain (PAS domain)"/>
    <property type="match status" value="1"/>
</dbReference>
<feature type="domain" description="Histidine kinase" evidence="13">
    <location>
        <begin position="355"/>
        <end position="570"/>
    </location>
</feature>
<dbReference type="InterPro" id="IPR000014">
    <property type="entry name" value="PAS"/>
</dbReference>
<keyword evidence="16" id="KW-1185">Reference proteome</keyword>
<dbReference type="Pfam" id="PF00512">
    <property type="entry name" value="HisKA"/>
    <property type="match status" value="1"/>
</dbReference>
<gene>
    <name evidence="15" type="ORF">RU97_GL001110</name>
</gene>
<organism evidence="15 16">
    <name type="scientific">Enterococcus canis</name>
    <dbReference type="NCBI Taxonomy" id="214095"/>
    <lineage>
        <taxon>Bacteria</taxon>
        <taxon>Bacillati</taxon>
        <taxon>Bacillota</taxon>
        <taxon>Bacilli</taxon>
        <taxon>Lactobacillales</taxon>
        <taxon>Enterococcaceae</taxon>
        <taxon>Enterococcus</taxon>
    </lineage>
</organism>
<reference evidence="15 16" key="1">
    <citation type="submission" date="2014-12" db="EMBL/GenBank/DDBJ databases">
        <title>Draft genome sequences of 29 type strains of Enterococci.</title>
        <authorList>
            <person name="Zhong Z."/>
            <person name="Sun Z."/>
            <person name="Liu W."/>
            <person name="Zhang W."/>
            <person name="Zhang H."/>
        </authorList>
    </citation>
    <scope>NUCLEOTIDE SEQUENCE [LARGE SCALE GENOMIC DNA]</scope>
    <source>
        <strain evidence="15 16">DSM 17029</strain>
    </source>
</reference>
<keyword evidence="7" id="KW-0547">Nucleotide-binding</keyword>
<evidence type="ECO:0000256" key="7">
    <source>
        <dbReference type="ARBA" id="ARBA00022741"/>
    </source>
</evidence>
<evidence type="ECO:0000313" key="15">
    <source>
        <dbReference type="EMBL" id="OJG19539.1"/>
    </source>
</evidence>
<evidence type="ECO:0000256" key="8">
    <source>
        <dbReference type="ARBA" id="ARBA00022777"/>
    </source>
</evidence>
<dbReference type="InterPro" id="IPR005467">
    <property type="entry name" value="His_kinase_dom"/>
</dbReference>
<keyword evidence="12" id="KW-1133">Transmembrane helix</keyword>
<dbReference type="InterPro" id="IPR050351">
    <property type="entry name" value="BphY/WalK/GraS-like"/>
</dbReference>
<evidence type="ECO:0000256" key="4">
    <source>
        <dbReference type="ARBA" id="ARBA00022475"/>
    </source>
</evidence>
<dbReference type="GO" id="GO:0016036">
    <property type="term" value="P:cellular response to phosphate starvation"/>
    <property type="evidence" value="ECO:0007669"/>
    <property type="project" value="TreeGrafter"/>
</dbReference>
<dbReference type="CDD" id="cd00082">
    <property type="entry name" value="HisKA"/>
    <property type="match status" value="1"/>
</dbReference>
<dbReference type="SUPFAM" id="SSF47384">
    <property type="entry name" value="Homodimeric domain of signal transducing histidine kinase"/>
    <property type="match status" value="1"/>
</dbReference>
<dbReference type="EMBL" id="JXKH01000002">
    <property type="protein sequence ID" value="OJG19539.1"/>
    <property type="molecule type" value="Genomic_DNA"/>
</dbReference>
<evidence type="ECO:0000259" key="13">
    <source>
        <dbReference type="PROSITE" id="PS50109"/>
    </source>
</evidence>
<dbReference type="SMART" id="SM00388">
    <property type="entry name" value="HisKA"/>
    <property type="match status" value="1"/>
</dbReference>
<name>A0A1L8RIE5_9ENTE</name>
<evidence type="ECO:0000313" key="16">
    <source>
        <dbReference type="Proteomes" id="UP000181884"/>
    </source>
</evidence>
<evidence type="ECO:0000256" key="1">
    <source>
        <dbReference type="ARBA" id="ARBA00000085"/>
    </source>
</evidence>
<feature type="transmembrane region" description="Helical" evidence="12">
    <location>
        <begin position="157"/>
        <end position="177"/>
    </location>
</feature>
<dbReference type="Proteomes" id="UP000181884">
    <property type="component" value="Unassembled WGS sequence"/>
</dbReference>
<dbReference type="FunFam" id="1.10.287.130:FF:000008">
    <property type="entry name" value="Two-component sensor histidine kinase"/>
    <property type="match status" value="1"/>
</dbReference>
<dbReference type="GO" id="GO:0005524">
    <property type="term" value="F:ATP binding"/>
    <property type="evidence" value="ECO:0007669"/>
    <property type="project" value="UniProtKB-KW"/>
</dbReference>
<dbReference type="Gene3D" id="3.30.450.20">
    <property type="entry name" value="PAS domain"/>
    <property type="match status" value="2"/>
</dbReference>
<dbReference type="EC" id="2.7.13.3" evidence="3"/>
<evidence type="ECO:0000256" key="10">
    <source>
        <dbReference type="ARBA" id="ARBA00023012"/>
    </source>
</evidence>
<dbReference type="Gene3D" id="1.10.287.130">
    <property type="match status" value="1"/>
</dbReference>
<dbReference type="PROSITE" id="PS50112">
    <property type="entry name" value="PAS"/>
    <property type="match status" value="1"/>
</dbReference>
<keyword evidence="4" id="KW-1003">Cell membrane</keyword>
<keyword evidence="5" id="KW-0597">Phosphoprotein</keyword>
<dbReference type="PANTHER" id="PTHR45453">
    <property type="entry name" value="PHOSPHATE REGULON SENSOR PROTEIN PHOR"/>
    <property type="match status" value="1"/>
</dbReference>
<keyword evidence="8 15" id="KW-0418">Kinase</keyword>
<comment type="subcellular location">
    <subcellularLocation>
        <location evidence="2">Cell membrane</location>
    </subcellularLocation>
</comment>
<evidence type="ECO:0000256" key="5">
    <source>
        <dbReference type="ARBA" id="ARBA00022553"/>
    </source>
</evidence>
<dbReference type="FunFam" id="3.30.565.10:FF:000023">
    <property type="entry name" value="PAS domain-containing sensor histidine kinase"/>
    <property type="match status" value="1"/>
</dbReference>
<dbReference type="PRINTS" id="PR00344">
    <property type="entry name" value="BCTRLSENSOR"/>
</dbReference>
<dbReference type="PROSITE" id="PS50109">
    <property type="entry name" value="HIS_KIN"/>
    <property type="match status" value="1"/>
</dbReference>
<dbReference type="GO" id="GO:0004721">
    <property type="term" value="F:phosphoprotein phosphatase activity"/>
    <property type="evidence" value="ECO:0007669"/>
    <property type="project" value="TreeGrafter"/>
</dbReference>